<accession>A0A6B2E6X9</accession>
<dbReference type="Pfam" id="PF01266">
    <property type="entry name" value="DAO"/>
    <property type="match status" value="1"/>
</dbReference>
<dbReference type="InterPro" id="IPR006181">
    <property type="entry name" value="D-amino_acid_oxidase_CS"/>
</dbReference>
<sequence>MNFGVLGGGVAGLTTALELQSQFRDARVTIVAEKFATDTTSAVAAGIFRPASSFAGPTEEITQQWIDDAFAHWDGLRRREGSAKVGITNLSGYIFSSTNPSIVRNSRIEKLLPIYRRATEEELKMCPGDWKYGSFFSTLLTEFRTFQPWAEKKFLQNGGSFVTRSVRKITELEKDFNLVFNCTGLGSKWLLGDNKLVPIRGQIIKVKAPWVKTAFYGDYDTYIIPGFEGVTLGGTRQFDSYNLNICKYDSSSIRERCQDLLPSLKGAPEIRESVGLRPHRDPVRVEVEYFPTSHGKPMRVIHNYGHGGSGVTTSPGTAKYAVKLVRDALSGRQSHL</sequence>
<evidence type="ECO:0000259" key="7">
    <source>
        <dbReference type="Pfam" id="PF01266"/>
    </source>
</evidence>
<organism evidence="8">
    <name type="scientific">Phlebotomus kandelakii</name>
    <dbReference type="NCBI Taxonomy" id="1109342"/>
    <lineage>
        <taxon>Eukaryota</taxon>
        <taxon>Metazoa</taxon>
        <taxon>Ecdysozoa</taxon>
        <taxon>Arthropoda</taxon>
        <taxon>Hexapoda</taxon>
        <taxon>Insecta</taxon>
        <taxon>Pterygota</taxon>
        <taxon>Neoptera</taxon>
        <taxon>Endopterygota</taxon>
        <taxon>Diptera</taxon>
        <taxon>Nematocera</taxon>
        <taxon>Psychodoidea</taxon>
        <taxon>Psychodidae</taxon>
        <taxon>Phlebotomus</taxon>
        <taxon>Larroussius</taxon>
    </lineage>
</organism>
<evidence type="ECO:0000256" key="2">
    <source>
        <dbReference type="ARBA" id="ARBA00006730"/>
    </source>
</evidence>
<dbReference type="AlphaFoldDB" id="A0A6B2E6X9"/>
<dbReference type="GO" id="GO:0005737">
    <property type="term" value="C:cytoplasm"/>
    <property type="evidence" value="ECO:0007669"/>
    <property type="project" value="TreeGrafter"/>
</dbReference>
<feature type="binding site" evidence="6">
    <location>
        <begin position="307"/>
        <end position="312"/>
    </location>
    <ligand>
        <name>FAD</name>
        <dbReference type="ChEBI" id="CHEBI:57692"/>
    </ligand>
</feature>
<dbReference type="SUPFAM" id="SSF51971">
    <property type="entry name" value="Nucleotide-binding domain"/>
    <property type="match status" value="1"/>
</dbReference>
<evidence type="ECO:0000256" key="3">
    <source>
        <dbReference type="ARBA" id="ARBA00022630"/>
    </source>
</evidence>
<feature type="binding site" evidence="6">
    <location>
        <position position="166"/>
    </location>
    <ligand>
        <name>FAD</name>
        <dbReference type="ChEBI" id="CHEBI:57692"/>
    </ligand>
</feature>
<dbReference type="Gene3D" id="3.30.9.10">
    <property type="entry name" value="D-Amino Acid Oxidase, subunit A, domain 2"/>
    <property type="match status" value="1"/>
</dbReference>
<dbReference type="InterPro" id="IPR006076">
    <property type="entry name" value="FAD-dep_OxRdtase"/>
</dbReference>
<feature type="binding site" evidence="6">
    <location>
        <begin position="40"/>
        <end position="41"/>
    </location>
    <ligand>
        <name>FAD</name>
        <dbReference type="ChEBI" id="CHEBI:57692"/>
    </ligand>
</feature>
<feature type="binding site" evidence="6">
    <location>
        <position position="183"/>
    </location>
    <ligand>
        <name>FAD</name>
        <dbReference type="ChEBI" id="CHEBI:57692"/>
    </ligand>
</feature>
<proteinExistence type="inferred from homology"/>
<feature type="binding site" evidence="6">
    <location>
        <position position="222"/>
    </location>
    <ligand>
        <name>D-dopa</name>
        <dbReference type="ChEBI" id="CHEBI:149689"/>
    </ligand>
</feature>
<dbReference type="EMBL" id="GIFK01001278">
    <property type="protein sequence ID" value="NBJ58981.1"/>
    <property type="molecule type" value="Transcribed_RNA"/>
</dbReference>
<dbReference type="Gene3D" id="3.40.50.720">
    <property type="entry name" value="NAD(P)-binding Rossmann-like Domain"/>
    <property type="match status" value="1"/>
</dbReference>
<evidence type="ECO:0000256" key="1">
    <source>
        <dbReference type="ARBA" id="ARBA00001974"/>
    </source>
</evidence>
<dbReference type="PANTHER" id="PTHR11530:SF17">
    <property type="entry name" value="RE49860P"/>
    <property type="match status" value="1"/>
</dbReference>
<comment type="similarity">
    <text evidence="2">Belongs to the DAMOX/DASOX family.</text>
</comment>
<evidence type="ECO:0000313" key="8">
    <source>
        <dbReference type="EMBL" id="NBJ58981.1"/>
    </source>
</evidence>
<comment type="cofactor">
    <cofactor evidence="1 6">
        <name>FAD</name>
        <dbReference type="ChEBI" id="CHEBI:57692"/>
    </cofactor>
</comment>
<evidence type="ECO:0000256" key="4">
    <source>
        <dbReference type="ARBA" id="ARBA00022827"/>
    </source>
</evidence>
<dbReference type="PIRSF" id="PIRSF000189">
    <property type="entry name" value="D-aa_oxidase"/>
    <property type="match status" value="1"/>
</dbReference>
<dbReference type="GO" id="GO:0071949">
    <property type="term" value="F:FAD binding"/>
    <property type="evidence" value="ECO:0007669"/>
    <property type="project" value="InterPro"/>
</dbReference>
<name>A0A6B2E6X9_9DIPT</name>
<feature type="domain" description="FAD dependent oxidoreductase" evidence="7">
    <location>
        <begin position="5"/>
        <end position="323"/>
    </location>
</feature>
<dbReference type="SUPFAM" id="SSF54373">
    <property type="entry name" value="FAD-linked reductases, C-terminal domain"/>
    <property type="match status" value="1"/>
</dbReference>
<keyword evidence="5" id="KW-0560">Oxidoreductase</keyword>
<dbReference type="GO" id="GO:0019478">
    <property type="term" value="P:D-amino acid catabolic process"/>
    <property type="evidence" value="ECO:0007669"/>
    <property type="project" value="TreeGrafter"/>
</dbReference>
<reference evidence="8" key="1">
    <citation type="submission" date="2019-10" db="EMBL/GenBank/DDBJ databases">
        <title>Short sand fly seasons in Tbilisi, Georgia, hinder development of host immunity to saliva of the visceral leishmaniasis vector Phlebotomus kandelakii.</title>
        <authorList>
            <person name="Oliveira F."/>
            <person name="Giorgobiani E."/>
            <person name="Guimaraes-Costa A.B."/>
            <person name="Abdeladhim M."/>
            <person name="Oristian J."/>
            <person name="Tskhvaradze L."/>
            <person name="Tsertsvadze N."/>
            <person name="Zakalashvili M."/>
            <person name="Valenzuela J.G."/>
            <person name="Kamhawi S."/>
        </authorList>
    </citation>
    <scope>NUCLEOTIDE SEQUENCE</scope>
    <source>
        <strain evidence="8">Wild-capture in Tbilisi</strain>
        <tissue evidence="8">Salivary glands</tissue>
    </source>
</reference>
<dbReference type="GO" id="GO:0003884">
    <property type="term" value="F:D-amino-acid oxidase activity"/>
    <property type="evidence" value="ECO:0007669"/>
    <property type="project" value="InterPro"/>
</dbReference>
<protein>
    <submittedName>
        <fullName evidence="8">Putative d-aspartate oxidase</fullName>
    </submittedName>
</protein>
<keyword evidence="3" id="KW-0285">Flavoprotein</keyword>
<dbReference type="InterPro" id="IPR023209">
    <property type="entry name" value="DAO"/>
</dbReference>
<evidence type="ECO:0000256" key="6">
    <source>
        <dbReference type="PIRSR" id="PIRSR000189-1"/>
    </source>
</evidence>
<evidence type="ECO:0000256" key="5">
    <source>
        <dbReference type="ARBA" id="ARBA00023002"/>
    </source>
</evidence>
<feature type="binding site" evidence="6">
    <location>
        <position position="308"/>
    </location>
    <ligand>
        <name>D-dopa</name>
        <dbReference type="ChEBI" id="CHEBI:149689"/>
    </ligand>
</feature>
<dbReference type="PANTHER" id="PTHR11530">
    <property type="entry name" value="D-AMINO ACID OXIDASE"/>
    <property type="match status" value="1"/>
</dbReference>
<feature type="binding site" evidence="6">
    <location>
        <position position="277"/>
    </location>
    <ligand>
        <name>D-dopa</name>
        <dbReference type="ChEBI" id="CHEBI:149689"/>
    </ligand>
</feature>
<keyword evidence="4 6" id="KW-0274">FAD</keyword>
<dbReference type="PROSITE" id="PS00677">
    <property type="entry name" value="DAO"/>
    <property type="match status" value="1"/>
</dbReference>